<dbReference type="GO" id="GO:0000122">
    <property type="term" value="P:negative regulation of transcription by RNA polymerase II"/>
    <property type="evidence" value="ECO:0007669"/>
    <property type="project" value="TreeGrafter"/>
</dbReference>
<proteinExistence type="inferred from homology"/>
<name>A0A9P9DAU3_9HYPO</name>
<protein>
    <submittedName>
        <fullName evidence="6">DHS-like NAD/FAD-binding domain-containing protein</fullName>
    </submittedName>
</protein>
<keyword evidence="7" id="KW-1185">Reference proteome</keyword>
<sequence length="234" mass="26034">HTKKNIIIISGAGVSTNAGIPDYRSSSRSKSSSHIVYDASAYSTVESADRLHTDILHKLQSGQEARITQFDTFAERLAQSNHLQSHYTQNIDCRQLKLPHLSKKTIWLHGRADTLVCHLRPSHTIKVTPQSFLQLVKATCPTCEKEQSDRASAHKRRRAMGFLRSNVLLYGENSPNEASITATFNHDIAQPVDAVLIVGTRLSIPSLAGFAKRLCRVVRESSPDNLVIWVSKEP</sequence>
<evidence type="ECO:0000259" key="5">
    <source>
        <dbReference type="PROSITE" id="PS50305"/>
    </source>
</evidence>
<gene>
    <name evidence="6" type="ORF">B0J13DRAFT_392763</name>
</gene>
<evidence type="ECO:0000256" key="4">
    <source>
        <dbReference type="PROSITE-ProRule" id="PRU00236"/>
    </source>
</evidence>
<keyword evidence="3" id="KW-0520">NAD</keyword>
<dbReference type="InterPro" id="IPR026591">
    <property type="entry name" value="Sirtuin_cat_small_dom_sf"/>
</dbReference>
<dbReference type="CDD" id="cd00296">
    <property type="entry name" value="SIR2"/>
    <property type="match status" value="1"/>
</dbReference>
<feature type="non-terminal residue" evidence="6">
    <location>
        <position position="1"/>
    </location>
</feature>
<dbReference type="GO" id="GO:0031508">
    <property type="term" value="P:pericentric heterochromatin formation"/>
    <property type="evidence" value="ECO:0007669"/>
    <property type="project" value="TreeGrafter"/>
</dbReference>
<feature type="non-terminal residue" evidence="6">
    <location>
        <position position="234"/>
    </location>
</feature>
<dbReference type="GO" id="GO:0031934">
    <property type="term" value="C:mating-type region heterochromatin"/>
    <property type="evidence" value="ECO:0007669"/>
    <property type="project" value="TreeGrafter"/>
</dbReference>
<keyword evidence="2" id="KW-0808">Transferase</keyword>
<dbReference type="Proteomes" id="UP000717696">
    <property type="component" value="Unassembled WGS sequence"/>
</dbReference>
<dbReference type="EMBL" id="JAGMUU010000037">
    <property type="protein sequence ID" value="KAH7115764.1"/>
    <property type="molecule type" value="Genomic_DNA"/>
</dbReference>
<evidence type="ECO:0000256" key="2">
    <source>
        <dbReference type="ARBA" id="ARBA00022679"/>
    </source>
</evidence>
<dbReference type="AlphaFoldDB" id="A0A9P9DAU3"/>
<dbReference type="PANTHER" id="PTHR11085:SF15">
    <property type="entry name" value="NAD-DEPENDENT HISTONE DEACETYLASE HST4"/>
    <property type="match status" value="1"/>
</dbReference>
<comment type="similarity">
    <text evidence="1">Belongs to the sirtuin family. Class I subfamily.</text>
</comment>
<dbReference type="SUPFAM" id="SSF52467">
    <property type="entry name" value="DHS-like NAD/FAD-binding domain"/>
    <property type="match status" value="1"/>
</dbReference>
<dbReference type="InterPro" id="IPR050134">
    <property type="entry name" value="NAD-dep_sirtuin_deacylases"/>
</dbReference>
<dbReference type="GO" id="GO:0070403">
    <property type="term" value="F:NAD+ binding"/>
    <property type="evidence" value="ECO:0007669"/>
    <property type="project" value="InterPro"/>
</dbReference>
<comment type="caution">
    <text evidence="6">The sequence shown here is derived from an EMBL/GenBank/DDBJ whole genome shotgun (WGS) entry which is preliminary data.</text>
</comment>
<evidence type="ECO:0000256" key="1">
    <source>
        <dbReference type="ARBA" id="ARBA00006924"/>
    </source>
</evidence>
<dbReference type="Pfam" id="PF02146">
    <property type="entry name" value="SIR2"/>
    <property type="match status" value="1"/>
</dbReference>
<evidence type="ECO:0000313" key="6">
    <source>
        <dbReference type="EMBL" id="KAH7115764.1"/>
    </source>
</evidence>
<evidence type="ECO:0000313" key="7">
    <source>
        <dbReference type="Proteomes" id="UP000717696"/>
    </source>
</evidence>
<organism evidence="6 7">
    <name type="scientific">Dactylonectria estremocensis</name>
    <dbReference type="NCBI Taxonomy" id="1079267"/>
    <lineage>
        <taxon>Eukaryota</taxon>
        <taxon>Fungi</taxon>
        <taxon>Dikarya</taxon>
        <taxon>Ascomycota</taxon>
        <taxon>Pezizomycotina</taxon>
        <taxon>Sordariomycetes</taxon>
        <taxon>Hypocreomycetidae</taxon>
        <taxon>Hypocreales</taxon>
        <taxon>Nectriaceae</taxon>
        <taxon>Dactylonectria</taxon>
    </lineage>
</organism>
<dbReference type="PANTHER" id="PTHR11085">
    <property type="entry name" value="NAD-DEPENDENT PROTEIN DEACYLASE SIRTUIN-5, MITOCHONDRIAL-RELATED"/>
    <property type="match status" value="1"/>
</dbReference>
<dbReference type="OrthoDB" id="2919105at2759"/>
<dbReference type="InterPro" id="IPR003000">
    <property type="entry name" value="Sirtuin"/>
</dbReference>
<dbReference type="InterPro" id="IPR026590">
    <property type="entry name" value="Ssirtuin_cat_dom"/>
</dbReference>
<dbReference type="InterPro" id="IPR029035">
    <property type="entry name" value="DHS-like_NAD/FAD-binding_dom"/>
</dbReference>
<reference evidence="6" key="1">
    <citation type="journal article" date="2021" name="Nat. Commun.">
        <title>Genetic determinants of endophytism in the Arabidopsis root mycobiome.</title>
        <authorList>
            <person name="Mesny F."/>
            <person name="Miyauchi S."/>
            <person name="Thiergart T."/>
            <person name="Pickel B."/>
            <person name="Atanasova L."/>
            <person name="Karlsson M."/>
            <person name="Huettel B."/>
            <person name="Barry K.W."/>
            <person name="Haridas S."/>
            <person name="Chen C."/>
            <person name="Bauer D."/>
            <person name="Andreopoulos W."/>
            <person name="Pangilinan J."/>
            <person name="LaButti K."/>
            <person name="Riley R."/>
            <person name="Lipzen A."/>
            <person name="Clum A."/>
            <person name="Drula E."/>
            <person name="Henrissat B."/>
            <person name="Kohler A."/>
            <person name="Grigoriev I.V."/>
            <person name="Martin F.M."/>
            <person name="Hacquard S."/>
        </authorList>
    </citation>
    <scope>NUCLEOTIDE SEQUENCE</scope>
    <source>
        <strain evidence="6">MPI-CAGE-AT-0021</strain>
    </source>
</reference>
<dbReference type="Gene3D" id="3.40.50.1220">
    <property type="entry name" value="TPP-binding domain"/>
    <property type="match status" value="1"/>
</dbReference>
<comment type="caution">
    <text evidence="4">Lacks conserved residue(s) required for the propagation of feature annotation.</text>
</comment>
<accession>A0A9P9DAU3</accession>
<feature type="domain" description="Deacetylase sirtuin-type" evidence="5">
    <location>
        <begin position="1"/>
        <end position="234"/>
    </location>
</feature>
<dbReference type="GO" id="GO:1990414">
    <property type="term" value="P:replication-born double-strand break repair via sister chromatid exchange"/>
    <property type="evidence" value="ECO:0007669"/>
    <property type="project" value="TreeGrafter"/>
</dbReference>
<dbReference type="GO" id="GO:0005634">
    <property type="term" value="C:nucleus"/>
    <property type="evidence" value="ECO:0007669"/>
    <property type="project" value="TreeGrafter"/>
</dbReference>
<dbReference type="Gene3D" id="3.30.1600.10">
    <property type="entry name" value="SIR2/SIRT2 'Small Domain"/>
    <property type="match status" value="1"/>
</dbReference>
<dbReference type="PROSITE" id="PS50305">
    <property type="entry name" value="SIRTUIN"/>
    <property type="match status" value="1"/>
</dbReference>
<evidence type="ECO:0000256" key="3">
    <source>
        <dbReference type="ARBA" id="ARBA00023027"/>
    </source>
</evidence>
<dbReference type="GO" id="GO:0006282">
    <property type="term" value="P:regulation of DNA repair"/>
    <property type="evidence" value="ECO:0007669"/>
    <property type="project" value="TreeGrafter"/>
</dbReference>
<dbReference type="GO" id="GO:0017136">
    <property type="term" value="F:histone deacetylase activity, NAD-dependent"/>
    <property type="evidence" value="ECO:0007669"/>
    <property type="project" value="TreeGrafter"/>
</dbReference>